<protein>
    <submittedName>
        <fullName evidence="3">Uncharacterized protein</fullName>
    </submittedName>
</protein>
<reference evidence="3" key="1">
    <citation type="submission" date="2015-11" db="EMBL/GenBank/DDBJ databases">
        <title>De novo transcriptome assembly of four potential Pierce s Disease insect vectors from Arizona vineyards.</title>
        <authorList>
            <person name="Tassone E.E."/>
        </authorList>
    </citation>
    <scope>NUCLEOTIDE SEQUENCE</scope>
</reference>
<evidence type="ECO:0000256" key="2">
    <source>
        <dbReference type="SAM" id="SignalP"/>
    </source>
</evidence>
<feature type="compositionally biased region" description="Polar residues" evidence="1">
    <location>
        <begin position="90"/>
        <end position="102"/>
    </location>
</feature>
<proteinExistence type="predicted"/>
<keyword evidence="2" id="KW-0732">Signal</keyword>
<organism evidence="3">
    <name type="scientific">Homalodisca liturata</name>
    <dbReference type="NCBI Taxonomy" id="320908"/>
    <lineage>
        <taxon>Eukaryota</taxon>
        <taxon>Metazoa</taxon>
        <taxon>Ecdysozoa</taxon>
        <taxon>Arthropoda</taxon>
        <taxon>Hexapoda</taxon>
        <taxon>Insecta</taxon>
        <taxon>Pterygota</taxon>
        <taxon>Neoptera</taxon>
        <taxon>Paraneoptera</taxon>
        <taxon>Hemiptera</taxon>
        <taxon>Auchenorrhyncha</taxon>
        <taxon>Membracoidea</taxon>
        <taxon>Cicadellidae</taxon>
        <taxon>Cicadellinae</taxon>
        <taxon>Proconiini</taxon>
        <taxon>Homalodisca</taxon>
    </lineage>
</organism>
<feature type="region of interest" description="Disordered" evidence="1">
    <location>
        <begin position="83"/>
        <end position="122"/>
    </location>
</feature>
<dbReference type="EMBL" id="GECU01023986">
    <property type="protein sequence ID" value="JAS83720.1"/>
    <property type="molecule type" value="Transcribed_RNA"/>
</dbReference>
<sequence length="177" mass="20502">MTTIYYFLMLTLLTDVFVSAFPVENDSLEVRLLVEKDDEEHNRLYARHDQERYDSDSEGLMDIYEYIVDEDLSGKPISDRRRRSLKATRKISTTSGEETNINKPDKGEITENASQDNVNDDETVTTTMPATKLKLLANEFCQEKISKFASNRVEDIQGPIYMVCNVYCCYLEANRRQ</sequence>
<feature type="chain" id="PRO_5008584889" evidence="2">
    <location>
        <begin position="21"/>
        <end position="177"/>
    </location>
</feature>
<evidence type="ECO:0000256" key="1">
    <source>
        <dbReference type="SAM" id="MobiDB-lite"/>
    </source>
</evidence>
<name>A0A1B6IA30_9HEMI</name>
<accession>A0A1B6IA30</accession>
<evidence type="ECO:0000313" key="3">
    <source>
        <dbReference type="EMBL" id="JAS83720.1"/>
    </source>
</evidence>
<gene>
    <name evidence="3" type="ORF">g.3750</name>
</gene>
<feature type="signal peptide" evidence="2">
    <location>
        <begin position="1"/>
        <end position="20"/>
    </location>
</feature>
<dbReference type="AlphaFoldDB" id="A0A1B6IA30"/>